<dbReference type="Pfam" id="PF16684">
    <property type="entry name" value="ResT-TelK_cat"/>
    <property type="match status" value="1"/>
</dbReference>
<sequence>MANIQKVNRHAIYEEFLQAVHAIEQADLPQKEKTRRFRGAANKVRTALFYDKRKFGDARRLRLSQQASHKLLKRFASYATELQALIAAATIADLDQALQNLIDAALQQQDEAAQTAFHELQLLSEPRLAISTYRRYVTELRNKMRDLNLRHHSLPKLVQRYHKQFPAYQSLLDELLAADAHLAGYKRMQLLEAARQQEDPLAYAAFTKLKTDHEATRYLFVGHMEKITLEQEQAESLAYRKTHTIKIKPDGIFALLHSLLHEPSYSPTYSYSRLAIAVALATGRRAVEVLYTGQFTKLDAHLLAFTGQAKKRAGTDQNITLRIPILAEADLILKAVHSIRHTPELAKLRERIHNANTEREARSEVNKVASVTLNATIKRLFGDAFTFKDTRAIYARLVYTQYFRTPPWEHIDEDEFFRLILGHQDYETIKSYKCIQLDANGVDFSPSTQQIAIVPELIEALRDFDISPAGRGAIGIHTFVKFILAVAPGTPITQTLLNRRAGEVIERLSTQQIEIPDALRTIKSFGRPAVQKYLSFAKTVIDPYNAACLSAD</sequence>
<evidence type="ECO:0000259" key="1">
    <source>
        <dbReference type="Pfam" id="PF16684"/>
    </source>
</evidence>
<evidence type="ECO:0000313" key="3">
    <source>
        <dbReference type="EMBL" id="WGZ89467.1"/>
    </source>
</evidence>
<dbReference type="Gene3D" id="1.10.443.30">
    <property type="entry name" value="Telomere resolvase"/>
    <property type="match status" value="1"/>
</dbReference>
<evidence type="ECO:0000259" key="2">
    <source>
        <dbReference type="Pfam" id="PF22853"/>
    </source>
</evidence>
<dbReference type="InterPro" id="IPR038280">
    <property type="entry name" value="ResT/TelK_cat_sf"/>
</dbReference>
<dbReference type="Gene3D" id="1.10.287.3180">
    <property type="match status" value="1"/>
</dbReference>
<dbReference type="EMBL" id="CP124755">
    <property type="protein sequence ID" value="WGZ89467.1"/>
    <property type="molecule type" value="Genomic_DNA"/>
</dbReference>
<dbReference type="InterPro" id="IPR055040">
    <property type="entry name" value="TelK_N"/>
</dbReference>
<accession>A0AA95H0W7</accession>
<gene>
    <name evidence="3" type="ORF">QJT80_08065</name>
</gene>
<dbReference type="KEGG" id="tdu:QJT80_08065"/>
<dbReference type="Proteomes" id="UP001300672">
    <property type="component" value="Chromosome"/>
</dbReference>
<dbReference type="AlphaFoldDB" id="A0AA95H0W7"/>
<reference evidence="3" key="2">
    <citation type="submission" date="2023-04" db="EMBL/GenBank/DDBJ databases">
        <authorList>
            <person name="Beletskiy A.V."/>
            <person name="Mardanov A.V."/>
            <person name="Ravin N.V."/>
        </authorList>
    </citation>
    <scope>NUCLEOTIDE SEQUENCE</scope>
    <source>
        <strain evidence="3">GKL-01</strain>
    </source>
</reference>
<protein>
    <submittedName>
        <fullName evidence="3">Protelomerase family protein</fullName>
    </submittedName>
</protein>
<organism evidence="3">
    <name type="scientific">Candidatus Thiocaldithrix dubininis</name>
    <dbReference type="NCBI Taxonomy" id="3080823"/>
    <lineage>
        <taxon>Bacteria</taxon>
        <taxon>Pseudomonadati</taxon>
        <taxon>Pseudomonadota</taxon>
        <taxon>Gammaproteobacteria</taxon>
        <taxon>Thiotrichales</taxon>
        <taxon>Thiotrichaceae</taxon>
        <taxon>Candidatus Thiocaldithrix</taxon>
    </lineage>
</organism>
<feature type="domain" description="Telomere resolvase ResT/TelK catalytic" evidence="1">
    <location>
        <begin position="245"/>
        <end position="432"/>
    </location>
</feature>
<reference evidence="3" key="1">
    <citation type="journal article" date="2023" name="Int. J. Mol. Sci.">
        <title>Metagenomics Revealed a New Genus 'Candidatus Thiocaldithrix dubininis' gen. nov., sp. nov. and a New Species 'Candidatus Thiothrix putei' sp. nov. in the Family Thiotrichaceae, Some Members of Which Have Traits of Both Na+- and H+-Motive Energetics.</title>
        <authorList>
            <person name="Ravin N.V."/>
            <person name="Muntyan M.S."/>
            <person name="Smolyakov D.D."/>
            <person name="Rudenko T.S."/>
            <person name="Beletsky A.V."/>
            <person name="Mardanov A.V."/>
            <person name="Grabovich M.Y."/>
        </authorList>
    </citation>
    <scope>NUCLEOTIDE SEQUENCE</scope>
    <source>
        <strain evidence="3">GKL-01</strain>
    </source>
</reference>
<name>A0AA95H0W7_9GAMM</name>
<dbReference type="Pfam" id="PF22853">
    <property type="entry name" value="TelK_N"/>
    <property type="match status" value="1"/>
</dbReference>
<dbReference type="InterPro" id="IPR032047">
    <property type="entry name" value="ResT/TelK_cat"/>
</dbReference>
<proteinExistence type="predicted"/>
<feature type="domain" description="Protelomerase TelK N-terminal" evidence="2">
    <location>
        <begin position="17"/>
        <end position="56"/>
    </location>
</feature>